<dbReference type="Pfam" id="PF00550">
    <property type="entry name" value="PP-binding"/>
    <property type="match status" value="1"/>
</dbReference>
<dbReference type="InterPro" id="IPR020845">
    <property type="entry name" value="AMP-binding_CS"/>
</dbReference>
<dbReference type="InterPro" id="IPR051414">
    <property type="entry name" value="Adenylate-forming_Reductase"/>
</dbReference>
<protein>
    <recommendedName>
        <fullName evidence="3">Carrier domain-containing protein</fullName>
    </recommendedName>
</protein>
<dbReference type="Proteomes" id="UP000094569">
    <property type="component" value="Unassembled WGS sequence"/>
</dbReference>
<dbReference type="AlphaFoldDB" id="A0A1E3BLF6"/>
<dbReference type="Pfam" id="PF23562">
    <property type="entry name" value="AMP-binding_C_3"/>
    <property type="match status" value="1"/>
</dbReference>
<evidence type="ECO:0000313" key="4">
    <source>
        <dbReference type="EMBL" id="ODM21803.1"/>
    </source>
</evidence>
<dbReference type="VEuPathDB" id="FungiDB:SI65_02647"/>
<dbReference type="InterPro" id="IPR000873">
    <property type="entry name" value="AMP-dep_synth/lig_dom"/>
</dbReference>
<dbReference type="PROSITE" id="PS00455">
    <property type="entry name" value="AMP_BINDING"/>
    <property type="match status" value="1"/>
</dbReference>
<keyword evidence="2" id="KW-0597">Phosphoprotein</keyword>
<evidence type="ECO:0000256" key="1">
    <source>
        <dbReference type="ARBA" id="ARBA00022450"/>
    </source>
</evidence>
<name>A0A1E3BLF6_ASPCR</name>
<evidence type="ECO:0000256" key="2">
    <source>
        <dbReference type="ARBA" id="ARBA00022553"/>
    </source>
</evidence>
<dbReference type="InterPro" id="IPR006162">
    <property type="entry name" value="Ppantetheine_attach_site"/>
</dbReference>
<dbReference type="PROSITE" id="PS00012">
    <property type="entry name" value="PHOSPHOPANTETHEINE"/>
    <property type="match status" value="1"/>
</dbReference>
<dbReference type="SUPFAM" id="SSF51735">
    <property type="entry name" value="NAD(P)-binding Rossmann-fold domains"/>
    <property type="match status" value="1"/>
</dbReference>
<comment type="caution">
    <text evidence="4">The sequence shown here is derived from an EMBL/GenBank/DDBJ whole genome shotgun (WGS) entry which is preliminary data.</text>
</comment>
<organism evidence="4 5">
    <name type="scientific">Aspergillus cristatus</name>
    <name type="common">Chinese Fuzhuan brick tea-fermentation fungus</name>
    <name type="synonym">Eurotium cristatum</name>
    <dbReference type="NCBI Taxonomy" id="573508"/>
    <lineage>
        <taxon>Eukaryota</taxon>
        <taxon>Fungi</taxon>
        <taxon>Dikarya</taxon>
        <taxon>Ascomycota</taxon>
        <taxon>Pezizomycotina</taxon>
        <taxon>Eurotiomycetes</taxon>
        <taxon>Eurotiomycetidae</taxon>
        <taxon>Eurotiales</taxon>
        <taxon>Aspergillaceae</taxon>
        <taxon>Aspergillus</taxon>
        <taxon>Aspergillus subgen. Aspergillus</taxon>
    </lineage>
</organism>
<accession>A0A1E3BLF6</accession>
<feature type="domain" description="Carrier" evidence="3">
    <location>
        <begin position="553"/>
        <end position="630"/>
    </location>
</feature>
<dbReference type="InterPro" id="IPR013120">
    <property type="entry name" value="FAR_NAD-bd"/>
</dbReference>
<dbReference type="STRING" id="573508.A0A1E3BLF6"/>
<dbReference type="InterPro" id="IPR042099">
    <property type="entry name" value="ANL_N_sf"/>
</dbReference>
<dbReference type="EMBL" id="JXNT01000002">
    <property type="protein sequence ID" value="ODM21803.1"/>
    <property type="molecule type" value="Genomic_DNA"/>
</dbReference>
<keyword evidence="1" id="KW-0596">Phosphopantetheine</keyword>
<dbReference type="Gene3D" id="3.40.50.720">
    <property type="entry name" value="NAD(P)-binding Rossmann-like Domain"/>
    <property type="match status" value="1"/>
</dbReference>
<dbReference type="Pfam" id="PF07993">
    <property type="entry name" value="NAD_binding_4"/>
    <property type="match status" value="1"/>
</dbReference>
<dbReference type="InterPro" id="IPR036291">
    <property type="entry name" value="NAD(P)-bd_dom_sf"/>
</dbReference>
<reference evidence="4 5" key="1">
    <citation type="journal article" date="2016" name="BMC Genomics">
        <title>Comparative genomic and transcriptomic analyses of the Fuzhuan brick tea-fermentation fungus Aspergillus cristatus.</title>
        <authorList>
            <person name="Ge Y."/>
            <person name="Wang Y."/>
            <person name="Liu Y."/>
            <person name="Tan Y."/>
            <person name="Ren X."/>
            <person name="Zhang X."/>
            <person name="Hyde K.D."/>
            <person name="Liu Y."/>
            <person name="Liu Z."/>
        </authorList>
    </citation>
    <scope>NUCLEOTIDE SEQUENCE [LARGE SCALE GENOMIC DNA]</scope>
    <source>
        <strain evidence="4 5">GZAAS20.1005</strain>
    </source>
</reference>
<dbReference type="Gene3D" id="1.10.1200.10">
    <property type="entry name" value="ACP-like"/>
    <property type="match status" value="1"/>
</dbReference>
<dbReference type="Gene3D" id="3.40.50.12780">
    <property type="entry name" value="N-terminal domain of ligase-like"/>
    <property type="match status" value="1"/>
</dbReference>
<gene>
    <name evidence="4" type="ORF">SI65_02647</name>
</gene>
<evidence type="ECO:0000259" key="3">
    <source>
        <dbReference type="PROSITE" id="PS50075"/>
    </source>
</evidence>
<dbReference type="PANTHER" id="PTHR43439">
    <property type="entry name" value="PHENYLACETATE-COENZYME A LIGASE"/>
    <property type="match status" value="1"/>
</dbReference>
<dbReference type="OrthoDB" id="429813at2759"/>
<dbReference type="SUPFAM" id="SSF56801">
    <property type="entry name" value="Acetyl-CoA synthetase-like"/>
    <property type="match status" value="1"/>
</dbReference>
<dbReference type="PROSITE" id="PS50075">
    <property type="entry name" value="CARRIER"/>
    <property type="match status" value="1"/>
</dbReference>
<dbReference type="Pfam" id="PF00501">
    <property type="entry name" value="AMP-binding"/>
    <property type="match status" value="1"/>
</dbReference>
<sequence length="1049" mass="116536">MAENGTHKIGQRLMANVVDDIAERDPERTVCIMPEKTDSSDSFVNLNFRQLAHAVNYTSWWIEKSFGRHNSSPQETLTYLGANDSRYLIIVMACNKTGYQPLLSSTRNSQAAQLRLLEMTDCSKLAYSSERKQKAEEIEECRSDLKSAQIPSLDEMLASATELYPFTKTFDEVKDDVAFIAHSSGTTGFPKPIRLTYGYFGALDHGRYVPIPEGRTAGVPDRLTPNDLILSTTPFFHMMGFSLMVMTVFHEIPCVILPDKPLSTDLLTTTLNATKPTAALFPPCILEDMTASPASLDALSGLRQVYFGGGPLSPDAGRKVSERTKLVSFLGMTEGGWVLSLVPEDKEDWSYFEWSPTFGIKMESIGEGGLAEMVLHRHERPDLQPIFHTFPDIPAYHTKDLYSPHPKKPGLWKFHGRLDDVIVLNNGEKFNPVTMEKIIEGHPLVARAVVVGLGKFQTALIAEPNWNQEVPGESQFIEEIWPTVQNANRISVAHGRVMKDKIGVATREKPFSTTPKGSTQRRLVTDSYKDEIEALYNKRASADAWIDAISGATELSDILQVVRNMVSEAISLSPAEFTDHMDLYSIGLDSLQTLQLSTILQVAGFKTLTPQIIYANPSVDKLSNLLYGIVHGVQTEESATARSERVDALVKRYTDDLRQPEASTNGVSNGVSGTEKRHAVILTGSTGSLGTYILNNLLNDNSVSKVYCLNRTTDAQERQIQSFKQKGLTALEGPQADKVEFHTVSLQKDHLGLSNSIKYTEMLSTVDTVIHNAWRMDFNISVDSFQDQIQAVRRLVDFCTHSTHHAHFYFMSSIGAIGEWKRSDGNTVPEVPFESCDVALRQGYGEAKHVCERICLAASKQAGVSTTILRLGQIAGPTTEAGMWNSWEWLPAIVQTSKTIGRIPRTLGAAPVDWIPVDILSTIIQDLIHTRQTQASNSCAVFHLVNPTRTTWEALLPSIYKAYSNTAIQPVDMKEWIEELERIEKPSAEDLATKPALKLLGFYRSLVHGEGALSVPLSVERTKEASVTMQGMEPVSGELMGNWLRQWQF</sequence>
<dbReference type="InterPro" id="IPR009081">
    <property type="entry name" value="PP-bd_ACP"/>
</dbReference>
<evidence type="ECO:0000313" key="5">
    <source>
        <dbReference type="Proteomes" id="UP000094569"/>
    </source>
</evidence>
<dbReference type="InterPro" id="IPR036736">
    <property type="entry name" value="ACP-like_sf"/>
</dbReference>
<proteinExistence type="predicted"/>
<dbReference type="SUPFAM" id="SSF47336">
    <property type="entry name" value="ACP-like"/>
    <property type="match status" value="1"/>
</dbReference>
<dbReference type="SMR" id="A0A1E3BLF6"/>
<dbReference type="PANTHER" id="PTHR43439:SF2">
    <property type="entry name" value="ENZYME, PUTATIVE (JCVI)-RELATED"/>
    <property type="match status" value="1"/>
</dbReference>
<keyword evidence="5" id="KW-1185">Reference proteome</keyword>